<protein>
    <submittedName>
        <fullName evidence="3">Aminobenzoyl-glutamate utilization protein B</fullName>
    </submittedName>
</protein>
<reference evidence="4" key="1">
    <citation type="submission" date="2016-10" db="EMBL/GenBank/DDBJ databases">
        <authorList>
            <person name="Varghese N."/>
            <person name="Submissions S."/>
        </authorList>
    </citation>
    <scope>NUCLEOTIDE SEQUENCE [LARGE SCALE GENOMIC DNA]</scope>
    <source>
        <strain evidence="4">DSM 23095</strain>
    </source>
</reference>
<dbReference type="InterPro" id="IPR052030">
    <property type="entry name" value="Peptidase_M20/M20A_hydrolases"/>
</dbReference>
<dbReference type="GO" id="GO:0005737">
    <property type="term" value="C:cytoplasm"/>
    <property type="evidence" value="ECO:0007669"/>
    <property type="project" value="TreeGrafter"/>
</dbReference>
<dbReference type="InterPro" id="IPR017145">
    <property type="entry name" value="Aminobenzoyl-glu_utiliz_pB"/>
</dbReference>
<dbReference type="InterPro" id="IPR017439">
    <property type="entry name" value="Amidohydrolase"/>
</dbReference>
<feature type="domain" description="Peptidase M20 dimerisation" evidence="2">
    <location>
        <begin position="225"/>
        <end position="316"/>
    </location>
</feature>
<dbReference type="GO" id="GO:0046657">
    <property type="term" value="P:folic acid catabolic process"/>
    <property type="evidence" value="ECO:0007669"/>
    <property type="project" value="TreeGrafter"/>
</dbReference>
<dbReference type="SUPFAM" id="SSF55031">
    <property type="entry name" value="Bacterial exopeptidase dimerisation domain"/>
    <property type="match status" value="1"/>
</dbReference>
<keyword evidence="4" id="KW-1185">Reference proteome</keyword>
<dbReference type="Pfam" id="PF01546">
    <property type="entry name" value="Peptidase_M20"/>
    <property type="match status" value="1"/>
</dbReference>
<dbReference type="PANTHER" id="PTHR30575:SF0">
    <property type="entry name" value="XAA-ARG DIPEPTIDASE"/>
    <property type="match status" value="1"/>
</dbReference>
<evidence type="ECO:0000313" key="3">
    <source>
        <dbReference type="EMBL" id="SDD26051.1"/>
    </source>
</evidence>
<sequence length="496" mass="53384">MLRDIIPSNFPFNKVLKKIVACLMKKLSITVSLFFTLFGLMAQQEVIQKLESTKDFYAGIAQQIWSNPELGYLETESSALLQKTLSDAGFEVKAGVADIPTAFVAEFGSGKPVIGIMAEFDALPGVSQDAVPFRKAVVEGGAGHACGHHLFGTASVAAGIAVKEWMEQNGLSGTVRVYGTPAEEGGGGKVYMARAGLVDDVDAMLHWHPSSRNNAGANSSLANISTKFRFYGVASHAAAAPERGKSALDGVEAMNFMVNLMREHVPQETRMHYVITRGGEAPNVVPAFAESYHYVRHPDANVVKEIFQKMVAAAEGAAQGTQTKMEYEIINGVYNLMPNETLARIMHKNLETVGGVKYDPEERKFADEMIKGFSDIKVSPDDSEKIDPFMVQEKGTGGSTDVGDISWLVPTAGLGTATWVPGTSAHTWQAVAAGGTSIGTKGMMVAAKTLALTAIDLLKNPEITIKAKEELTKRQGDGFVYEALVGDRKAPLDYRK</sequence>
<evidence type="ECO:0000259" key="2">
    <source>
        <dbReference type="Pfam" id="PF07687"/>
    </source>
</evidence>
<dbReference type="STRING" id="686796.SAMN04488104_102154"/>
<evidence type="ECO:0000313" key="4">
    <source>
        <dbReference type="Proteomes" id="UP000199060"/>
    </source>
</evidence>
<accession>A0A1G6TAG3</accession>
<dbReference type="NCBIfam" id="TIGR01891">
    <property type="entry name" value="amidohydrolases"/>
    <property type="match status" value="1"/>
</dbReference>
<gene>
    <name evidence="3" type="ORF">SAMN04488104_102154</name>
</gene>
<dbReference type="AlphaFoldDB" id="A0A1G6TAG3"/>
<dbReference type="InterPro" id="IPR036264">
    <property type="entry name" value="Bact_exopeptidase_dim_dom"/>
</dbReference>
<name>A0A1G6TAG3_9BACT</name>
<dbReference type="GO" id="GO:0071713">
    <property type="term" value="F:para-aminobenzoyl-glutamate hydrolase activity"/>
    <property type="evidence" value="ECO:0007669"/>
    <property type="project" value="TreeGrafter"/>
</dbReference>
<organism evidence="3 4">
    <name type="scientific">Algoriphagus faecimaris</name>
    <dbReference type="NCBI Taxonomy" id="686796"/>
    <lineage>
        <taxon>Bacteria</taxon>
        <taxon>Pseudomonadati</taxon>
        <taxon>Bacteroidota</taxon>
        <taxon>Cytophagia</taxon>
        <taxon>Cytophagales</taxon>
        <taxon>Cyclobacteriaceae</taxon>
        <taxon>Algoriphagus</taxon>
    </lineage>
</organism>
<dbReference type="EMBL" id="FNAC01000021">
    <property type="protein sequence ID" value="SDD26051.1"/>
    <property type="molecule type" value="Genomic_DNA"/>
</dbReference>
<dbReference type="PIRSF" id="PIRSF037227">
    <property type="entry name" value="Aminobenzoyl-glu_utiliz_pB"/>
    <property type="match status" value="1"/>
</dbReference>
<dbReference type="Proteomes" id="UP000199060">
    <property type="component" value="Unassembled WGS sequence"/>
</dbReference>
<dbReference type="SUPFAM" id="SSF53187">
    <property type="entry name" value="Zn-dependent exopeptidases"/>
    <property type="match status" value="1"/>
</dbReference>
<dbReference type="Pfam" id="PF07687">
    <property type="entry name" value="M20_dimer"/>
    <property type="match status" value="1"/>
</dbReference>
<dbReference type="InterPro" id="IPR002933">
    <property type="entry name" value="Peptidase_M20"/>
</dbReference>
<keyword evidence="1" id="KW-0378">Hydrolase</keyword>
<dbReference type="Gene3D" id="3.40.630.10">
    <property type="entry name" value="Zn peptidases"/>
    <property type="match status" value="1"/>
</dbReference>
<dbReference type="PANTHER" id="PTHR30575">
    <property type="entry name" value="PEPTIDASE M20"/>
    <property type="match status" value="1"/>
</dbReference>
<dbReference type="Gene3D" id="3.30.70.360">
    <property type="match status" value="1"/>
</dbReference>
<proteinExistence type="predicted"/>
<dbReference type="GO" id="GO:0016805">
    <property type="term" value="F:dipeptidase activity"/>
    <property type="evidence" value="ECO:0007669"/>
    <property type="project" value="TreeGrafter"/>
</dbReference>
<evidence type="ECO:0000256" key="1">
    <source>
        <dbReference type="ARBA" id="ARBA00022801"/>
    </source>
</evidence>
<dbReference type="InterPro" id="IPR011650">
    <property type="entry name" value="Peptidase_M20_dimer"/>
</dbReference>